<keyword evidence="2" id="KW-1185">Reference proteome</keyword>
<dbReference type="PANTHER" id="PTHR33052">
    <property type="entry name" value="DUF4228 DOMAIN PROTEIN-RELATED"/>
    <property type="match status" value="1"/>
</dbReference>
<sequence length="178" mass="19222">MGNLHPSPSQAAAGGKVVVLSDGTVHKFDRPIPVAELMLEHPHQFVVEVHLSSFSTAGAGGSNKVTPLPADHTLEPEKLYAMLPMARKKAAATLLSAREVRQILLSLARPAPGGSAALLPNVAGEESGQAGRVELPESDLFDGRPENWGGKYWSKGWKPSLRTIEEVQLIKRIPHWLF</sequence>
<protein>
    <submittedName>
        <fullName evidence="1">Uncharacterized protein</fullName>
    </submittedName>
</protein>
<dbReference type="Pfam" id="PF14009">
    <property type="entry name" value="PADRE"/>
    <property type="match status" value="1"/>
</dbReference>
<dbReference type="InterPro" id="IPR025322">
    <property type="entry name" value="PADRE_dom"/>
</dbReference>
<reference evidence="1 2" key="1">
    <citation type="submission" date="2023-10" db="EMBL/GenBank/DDBJ databases">
        <title>Chromosome-scale genome assembly provides insights into flower coloration mechanisms of Canna indica.</title>
        <authorList>
            <person name="Li C."/>
        </authorList>
    </citation>
    <scope>NUCLEOTIDE SEQUENCE [LARGE SCALE GENOMIC DNA]</scope>
    <source>
        <tissue evidence="1">Flower</tissue>
    </source>
</reference>
<gene>
    <name evidence="1" type="ORF">Cni_G04792</name>
</gene>
<dbReference type="EMBL" id="CP136891">
    <property type="protein sequence ID" value="WOK96085.1"/>
    <property type="molecule type" value="Genomic_DNA"/>
</dbReference>
<evidence type="ECO:0000313" key="2">
    <source>
        <dbReference type="Proteomes" id="UP001327560"/>
    </source>
</evidence>
<evidence type="ECO:0000313" key="1">
    <source>
        <dbReference type="EMBL" id="WOK96085.1"/>
    </source>
</evidence>
<dbReference type="Proteomes" id="UP001327560">
    <property type="component" value="Chromosome 2"/>
</dbReference>
<name>A0AAQ3Q4B1_9LILI</name>
<accession>A0AAQ3Q4B1</accession>
<proteinExistence type="predicted"/>
<dbReference type="AlphaFoldDB" id="A0AAQ3Q4B1"/>
<organism evidence="1 2">
    <name type="scientific">Canna indica</name>
    <name type="common">Indian-shot</name>
    <dbReference type="NCBI Taxonomy" id="4628"/>
    <lineage>
        <taxon>Eukaryota</taxon>
        <taxon>Viridiplantae</taxon>
        <taxon>Streptophyta</taxon>
        <taxon>Embryophyta</taxon>
        <taxon>Tracheophyta</taxon>
        <taxon>Spermatophyta</taxon>
        <taxon>Magnoliopsida</taxon>
        <taxon>Liliopsida</taxon>
        <taxon>Zingiberales</taxon>
        <taxon>Cannaceae</taxon>
        <taxon>Canna</taxon>
    </lineage>
</organism>